<dbReference type="HOGENOM" id="CLU_013985_12_0_3"/>
<dbReference type="Gene3D" id="3.40.630.30">
    <property type="match status" value="1"/>
</dbReference>
<dbReference type="PROSITE" id="PS51186">
    <property type="entry name" value="GNAT"/>
    <property type="match status" value="1"/>
</dbReference>
<dbReference type="GO" id="GO:0046677">
    <property type="term" value="P:response to antibiotic"/>
    <property type="evidence" value="ECO:0007669"/>
    <property type="project" value="UniProtKB-KW"/>
</dbReference>
<dbReference type="Pfam" id="PF13523">
    <property type="entry name" value="Acetyltransf_8"/>
    <property type="match status" value="1"/>
</dbReference>
<reference evidence="3" key="1">
    <citation type="submission" date="2009-01" db="EMBL/GenBank/DDBJ databases">
        <title>Complete sequence of chromosome Cyanothece sp. PCC 7425.</title>
        <authorList>
            <consortium name="US DOE Joint Genome Institute"/>
            <person name="Lucas S."/>
            <person name="Copeland A."/>
            <person name="Lapidus A."/>
            <person name="Glavina del Rio T."/>
            <person name="Dalin E."/>
            <person name="Tice H."/>
            <person name="Bruce D."/>
            <person name="Goodwin L."/>
            <person name="Pitluck S."/>
            <person name="Sims D."/>
            <person name="Meineke L."/>
            <person name="Brettin T."/>
            <person name="Detter J.C."/>
            <person name="Han C."/>
            <person name="Larimer F."/>
            <person name="Land M."/>
            <person name="Hauser L."/>
            <person name="Kyrpides N."/>
            <person name="Ovchinnikova G."/>
            <person name="Liberton M."/>
            <person name="Stoeckel J."/>
            <person name="Banerjee A."/>
            <person name="Singh A."/>
            <person name="Page L."/>
            <person name="Sato H."/>
            <person name="Zhao L."/>
            <person name="Sherman L."/>
            <person name="Pakrasi H."/>
            <person name="Richardson P."/>
        </authorList>
    </citation>
    <scope>NUCLEOTIDE SEQUENCE</scope>
    <source>
        <strain evidence="3">PCC 7425</strain>
    </source>
</reference>
<dbReference type="GO" id="GO:0016410">
    <property type="term" value="F:N-acyltransferase activity"/>
    <property type="evidence" value="ECO:0007669"/>
    <property type="project" value="TreeGrafter"/>
</dbReference>
<dbReference type="CDD" id="cd04301">
    <property type="entry name" value="NAT_SF"/>
    <property type="match status" value="1"/>
</dbReference>
<sequence length="172" mass="19805">MINLRSATSADLELLQRWDEQPHVIASDPNDDWGWEVELDRHLDWREQLIAEIDGHPIGFVQIIDPAREESHYWGNVPLGLRAIDIWIGEERNLGKGYGTEMMQLAITRCFADPSVTGILVDPLASNTRAQRFYKGLGFQLTEHRRFGQDDCCVYCLDRTNWHPYNSPIPSL</sequence>
<evidence type="ECO:0000256" key="1">
    <source>
        <dbReference type="ARBA" id="ARBA00023251"/>
    </source>
</evidence>
<feature type="domain" description="N-acetyltransferase" evidence="2">
    <location>
        <begin position="2"/>
        <end position="160"/>
    </location>
</feature>
<name>B8HSM1_CYAP4</name>
<evidence type="ECO:0000259" key="2">
    <source>
        <dbReference type="PROSITE" id="PS51186"/>
    </source>
</evidence>
<dbReference type="PANTHER" id="PTHR31438">
    <property type="entry name" value="LYSINE N-ACYLTRANSFERASE C17G9.06C-RELATED"/>
    <property type="match status" value="1"/>
</dbReference>
<protein>
    <submittedName>
        <fullName evidence="3">GCN5-related N-acetyltransferase</fullName>
    </submittedName>
</protein>
<dbReference type="InterPro" id="IPR016181">
    <property type="entry name" value="Acyl_CoA_acyltransferase"/>
</dbReference>
<dbReference type="InterPro" id="IPR000182">
    <property type="entry name" value="GNAT_dom"/>
</dbReference>
<accession>B8HSM1</accession>
<dbReference type="EMBL" id="CP001344">
    <property type="protein sequence ID" value="ACL46004.1"/>
    <property type="molecule type" value="Genomic_DNA"/>
</dbReference>
<evidence type="ECO:0000313" key="3">
    <source>
        <dbReference type="EMBL" id="ACL46004.1"/>
    </source>
</evidence>
<dbReference type="eggNOG" id="COG1670">
    <property type="taxonomic scope" value="Bacteria"/>
</dbReference>
<gene>
    <name evidence="3" type="ordered locus">Cyan7425_3684</name>
</gene>
<dbReference type="SUPFAM" id="SSF55729">
    <property type="entry name" value="Acyl-CoA N-acyltransferases (Nat)"/>
    <property type="match status" value="1"/>
</dbReference>
<organism evidence="3">
    <name type="scientific">Cyanothece sp. (strain PCC 7425 / ATCC 29141)</name>
    <dbReference type="NCBI Taxonomy" id="395961"/>
    <lineage>
        <taxon>Bacteria</taxon>
        <taxon>Bacillati</taxon>
        <taxon>Cyanobacteriota</taxon>
        <taxon>Cyanophyceae</taxon>
        <taxon>Gomontiellales</taxon>
        <taxon>Cyanothecaceae</taxon>
        <taxon>Cyanothece</taxon>
    </lineage>
</organism>
<dbReference type="STRING" id="395961.Cyan7425_3684"/>
<dbReference type="AlphaFoldDB" id="B8HSM1"/>
<keyword evidence="3" id="KW-0808">Transferase</keyword>
<dbReference type="PANTHER" id="PTHR31438:SF1">
    <property type="entry name" value="LYSINE N-ACYLTRANSFERASE C17G9.06C-RELATED"/>
    <property type="match status" value="1"/>
</dbReference>
<dbReference type="KEGG" id="cyn:Cyan7425_3684"/>
<keyword evidence="1" id="KW-0046">Antibiotic resistance</keyword>
<dbReference type="OrthoDB" id="9795206at2"/>
<proteinExistence type="predicted"/>